<comment type="function">
    <text evidence="1">Could possibly oxidize fatty acids using specific components.</text>
</comment>
<evidence type="ECO:0000256" key="2">
    <source>
        <dbReference type="ARBA" id="ARBA00005254"/>
    </source>
</evidence>
<comment type="caution">
    <text evidence="7">The sequence shown here is derived from an EMBL/GenBank/DDBJ whole genome shotgun (WGS) entry which is preliminary data.</text>
</comment>
<comment type="catalytic activity">
    <reaction evidence="4">
        <text>a (3S)-3-hydroxyacyl-CoA = a (2E)-enoyl-CoA + H2O</text>
        <dbReference type="Rhea" id="RHEA:16105"/>
        <dbReference type="ChEBI" id="CHEBI:15377"/>
        <dbReference type="ChEBI" id="CHEBI:57318"/>
        <dbReference type="ChEBI" id="CHEBI:58856"/>
        <dbReference type="EC" id="4.2.1.17"/>
    </reaction>
</comment>
<accession>A0ABU4C5Q3</accession>
<evidence type="ECO:0000256" key="1">
    <source>
        <dbReference type="ARBA" id="ARBA00002994"/>
    </source>
</evidence>
<dbReference type="InterPro" id="IPR029045">
    <property type="entry name" value="ClpP/crotonase-like_dom_sf"/>
</dbReference>
<feature type="non-terminal residue" evidence="7">
    <location>
        <position position="1"/>
    </location>
</feature>
<evidence type="ECO:0000313" key="8">
    <source>
        <dbReference type="Proteomes" id="UP001185927"/>
    </source>
</evidence>
<comment type="catalytic activity">
    <reaction evidence="5">
        <text>a 4-saturated-(3S)-3-hydroxyacyl-CoA = a (3E)-enoyl-CoA + H2O</text>
        <dbReference type="Rhea" id="RHEA:20724"/>
        <dbReference type="ChEBI" id="CHEBI:15377"/>
        <dbReference type="ChEBI" id="CHEBI:58521"/>
        <dbReference type="ChEBI" id="CHEBI:137480"/>
        <dbReference type="EC" id="4.2.1.17"/>
    </reaction>
</comment>
<dbReference type="RefSeq" id="WP_317546545.1">
    <property type="nucleotide sequence ID" value="NZ_JAWLKB010000101.1"/>
</dbReference>
<keyword evidence="3" id="KW-0276">Fatty acid metabolism</keyword>
<organism evidence="7 8">
    <name type="scientific">Rhodococcus globerulus</name>
    <dbReference type="NCBI Taxonomy" id="33008"/>
    <lineage>
        <taxon>Bacteria</taxon>
        <taxon>Bacillati</taxon>
        <taxon>Actinomycetota</taxon>
        <taxon>Actinomycetes</taxon>
        <taxon>Mycobacteriales</taxon>
        <taxon>Nocardiaceae</taxon>
        <taxon>Rhodococcus</taxon>
    </lineage>
</organism>
<evidence type="ECO:0000256" key="4">
    <source>
        <dbReference type="ARBA" id="ARBA00023709"/>
    </source>
</evidence>
<dbReference type="PANTHER" id="PTHR43113:SF1">
    <property type="entry name" value="1,4-DIHYDROXY-2-NAPHTHOYL-COA SYNTHASE, PEROXISOMAL"/>
    <property type="match status" value="1"/>
</dbReference>
<dbReference type="Gene3D" id="3.90.226.10">
    <property type="entry name" value="2-enoyl-CoA Hydratase, Chain A, domain 1"/>
    <property type="match status" value="1"/>
</dbReference>
<dbReference type="Gene3D" id="1.10.12.10">
    <property type="entry name" value="Lyase 2-enoyl-coa Hydratase, Chain A, domain 2"/>
    <property type="match status" value="1"/>
</dbReference>
<keyword evidence="8" id="KW-1185">Reference proteome</keyword>
<proteinExistence type="inferred from homology"/>
<protein>
    <submittedName>
        <fullName evidence="7">Enoyl-CoA hydratase-related protein</fullName>
    </submittedName>
</protein>
<dbReference type="EMBL" id="JAWLKB010000101">
    <property type="protein sequence ID" value="MDV6271832.1"/>
    <property type="molecule type" value="Genomic_DNA"/>
</dbReference>
<dbReference type="SUPFAM" id="SSF52096">
    <property type="entry name" value="ClpP/crotonase"/>
    <property type="match status" value="1"/>
</dbReference>
<dbReference type="CDD" id="cd06558">
    <property type="entry name" value="crotonase-like"/>
    <property type="match status" value="1"/>
</dbReference>
<evidence type="ECO:0000313" key="7">
    <source>
        <dbReference type="EMBL" id="MDV6271832.1"/>
    </source>
</evidence>
<keyword evidence="3" id="KW-0443">Lipid metabolism</keyword>
<reference evidence="7 8" key="1">
    <citation type="submission" date="2023-10" db="EMBL/GenBank/DDBJ databases">
        <title>Development of a sustainable strategy for remediation of hydrocarbon-contaminated territories based on the waste exchange concept.</title>
        <authorList>
            <person name="Krivoruchko A."/>
        </authorList>
    </citation>
    <scope>NUCLEOTIDE SEQUENCE [LARGE SCALE GENOMIC DNA]</scope>
    <source>
        <strain evidence="7 8">IEGM 1203</strain>
    </source>
</reference>
<dbReference type="PROSITE" id="PS00166">
    <property type="entry name" value="ENOYL_COA_HYDRATASE"/>
    <property type="match status" value="1"/>
</dbReference>
<dbReference type="InterPro" id="IPR001753">
    <property type="entry name" value="Enoyl-CoA_hydra/iso"/>
</dbReference>
<comment type="similarity">
    <text evidence="2 6">Belongs to the enoyl-CoA hydratase/isomerase family.</text>
</comment>
<dbReference type="InterPro" id="IPR014748">
    <property type="entry name" value="Enoyl-CoA_hydra_C"/>
</dbReference>
<sequence length="275" mass="30056">FWLSVVEGEVFSVGLSLTDVVYEVVGGVARITINRPEKYNAFREETLDDLISAFSAAEADRSVGVIVLTGAGEKAFCSGGDIAWEDASDPAGAARMNRRTSNLSLIMRGCGKPIIARVRGYAVGGGNELQMLCDLTVASDDSKFGQSGPKMGSVPVWWGTQLLPRIVGERRAREIVMLCEQIPAPEAVTLGLINKSVPVEDLDAAVDQWCERLLSLSPQALRVAKISLNFESDQLWPAVQHGQQMINFIHGTDEFHEGTRAFLEKRSPDFAQFRK</sequence>
<dbReference type="Proteomes" id="UP001185927">
    <property type="component" value="Unassembled WGS sequence"/>
</dbReference>
<dbReference type="InterPro" id="IPR018376">
    <property type="entry name" value="Enoyl-CoA_hyd/isom_CS"/>
</dbReference>
<dbReference type="PANTHER" id="PTHR43113">
    <property type="entry name" value="NUCLEOSIDE-DIPHOSPHATE-SUGAR EPIMERASE"/>
    <property type="match status" value="1"/>
</dbReference>
<evidence type="ECO:0000256" key="5">
    <source>
        <dbReference type="ARBA" id="ARBA00023717"/>
    </source>
</evidence>
<gene>
    <name evidence="7" type="ORF">R3Q16_35190</name>
</gene>
<dbReference type="Pfam" id="PF00378">
    <property type="entry name" value="ECH_1"/>
    <property type="match status" value="1"/>
</dbReference>
<evidence type="ECO:0000256" key="6">
    <source>
        <dbReference type="RuleBase" id="RU003707"/>
    </source>
</evidence>
<name>A0ABU4C5Q3_RHOGO</name>
<evidence type="ECO:0000256" key="3">
    <source>
        <dbReference type="ARBA" id="ARBA00022832"/>
    </source>
</evidence>